<name>A0AAD5M9J1_PYTIN</name>
<dbReference type="GO" id="GO:0016504">
    <property type="term" value="F:peptidase activator activity"/>
    <property type="evidence" value="ECO:0007669"/>
    <property type="project" value="InterPro"/>
</dbReference>
<evidence type="ECO:0000313" key="2">
    <source>
        <dbReference type="Proteomes" id="UP001209570"/>
    </source>
</evidence>
<dbReference type="Proteomes" id="UP001209570">
    <property type="component" value="Unassembled WGS sequence"/>
</dbReference>
<proteinExistence type="predicted"/>
<organism evidence="1 2">
    <name type="scientific">Pythium insidiosum</name>
    <name type="common">Pythiosis disease agent</name>
    <dbReference type="NCBI Taxonomy" id="114742"/>
    <lineage>
        <taxon>Eukaryota</taxon>
        <taxon>Sar</taxon>
        <taxon>Stramenopiles</taxon>
        <taxon>Oomycota</taxon>
        <taxon>Peronosporomycetes</taxon>
        <taxon>Pythiales</taxon>
        <taxon>Pythiaceae</taxon>
        <taxon>Pythium</taxon>
    </lineage>
</organism>
<keyword evidence="2" id="KW-1185">Reference proteome</keyword>
<evidence type="ECO:0000313" key="1">
    <source>
        <dbReference type="EMBL" id="KAJ0407068.1"/>
    </source>
</evidence>
<accession>A0AAD5M9J1</accession>
<dbReference type="GO" id="GO:0005634">
    <property type="term" value="C:nucleus"/>
    <property type="evidence" value="ECO:0007669"/>
    <property type="project" value="TreeGrafter"/>
</dbReference>
<sequence length="242" mass="27528">MTTATAAPEDHEVHPYYALLPSYITPELVQQERDEFIGRVQDSLTTLQQLRDKVDGVSLQKRHFRVIETTYKLKHGLPKALHAALIAELVAHLWGLHGETFVDIDMELRAVKTLQMLLKKWRHKRRPEEQAEVVLDWRQAKAAVDRVCFATPGHFRAASQVTLQALASATIKCVECARPFFHSTTSTVVNELWIEFASDIKATSLTHCFKSLGYLTLLCPFEGSDAEWEVILASKHMDHRNV</sequence>
<gene>
    <name evidence="1" type="ORF">P43SY_005341</name>
</gene>
<dbReference type="InterPro" id="IPR035309">
    <property type="entry name" value="PSME4"/>
</dbReference>
<dbReference type="GO" id="GO:0005829">
    <property type="term" value="C:cytosol"/>
    <property type="evidence" value="ECO:0007669"/>
    <property type="project" value="TreeGrafter"/>
</dbReference>
<dbReference type="GO" id="GO:0070628">
    <property type="term" value="F:proteasome binding"/>
    <property type="evidence" value="ECO:0007669"/>
    <property type="project" value="InterPro"/>
</dbReference>
<dbReference type="PANTHER" id="PTHR32170">
    <property type="entry name" value="PROTEASOME ACTIVATOR COMPLEX SUBUNIT 4"/>
    <property type="match status" value="1"/>
</dbReference>
<protein>
    <submittedName>
        <fullName evidence="1">Uncharacterized protein</fullName>
    </submittedName>
</protein>
<dbReference type="EMBL" id="JAKCXM010000025">
    <property type="protein sequence ID" value="KAJ0407068.1"/>
    <property type="molecule type" value="Genomic_DNA"/>
</dbReference>
<dbReference type="PANTHER" id="PTHR32170:SF3">
    <property type="entry name" value="PROTEASOME ACTIVATOR COMPLEX SUBUNIT 4"/>
    <property type="match status" value="1"/>
</dbReference>
<dbReference type="GO" id="GO:0010499">
    <property type="term" value="P:proteasomal ubiquitin-independent protein catabolic process"/>
    <property type="evidence" value="ECO:0007669"/>
    <property type="project" value="TreeGrafter"/>
</dbReference>
<reference evidence="1" key="1">
    <citation type="submission" date="2021-12" db="EMBL/GenBank/DDBJ databases">
        <title>Prjna785345.</title>
        <authorList>
            <person name="Rujirawat T."/>
            <person name="Krajaejun T."/>
        </authorList>
    </citation>
    <scope>NUCLEOTIDE SEQUENCE</scope>
    <source>
        <strain evidence="1">Pi057C3</strain>
    </source>
</reference>
<dbReference type="AlphaFoldDB" id="A0AAD5M9J1"/>
<comment type="caution">
    <text evidence="1">The sequence shown here is derived from an EMBL/GenBank/DDBJ whole genome shotgun (WGS) entry which is preliminary data.</text>
</comment>